<accession>A0ABU0E749</accession>
<dbReference type="EMBL" id="JAUSUR010000006">
    <property type="protein sequence ID" value="MDQ0362300.1"/>
    <property type="molecule type" value="Genomic_DNA"/>
</dbReference>
<evidence type="ECO:0000313" key="2">
    <source>
        <dbReference type="EMBL" id="MDQ0362300.1"/>
    </source>
</evidence>
<evidence type="ECO:0000313" key="3">
    <source>
        <dbReference type="Proteomes" id="UP001230220"/>
    </source>
</evidence>
<dbReference type="PANTHER" id="PTHR31126">
    <property type="entry name" value="TYROSINE-PROTEIN PHOSPHATASE"/>
    <property type="match status" value="1"/>
</dbReference>
<dbReference type="Pfam" id="PF13350">
    <property type="entry name" value="Y_phosphatase3"/>
    <property type="match status" value="1"/>
</dbReference>
<comment type="similarity">
    <text evidence="1">Belongs to the protein-tyrosine phosphatase family.</text>
</comment>
<dbReference type="RefSeq" id="WP_307409790.1">
    <property type="nucleotide sequence ID" value="NZ_JAUSUR010000006.1"/>
</dbReference>
<sequence>MEELYLEGEWLVLKDNEIKQEDRVKIYESDDPSFTIDGKTPIAEITGDKLQFKPMTLDQRMYYTYTFADKEKKIATRLLPLDGTFNCRDLGGYKGAEGKRVKWGQLFRSDALNKLSDRDIAFLEGIGIKTIVDFRGDGEWQAAKDKPIKGAEFVNLSPNAHTAALASGNIVDDRKKIESLVQMAQSEEGVRELNQRLDEMALQMREIVHGEYSNKQYTKLMKLLSDETSAPLLQHCKGGKDRTGFGAMLMLLALGVSIEDIEYDYMLTKQYMAARNEKRMDEYHQFTDDKVVLEYLSGLMQTKMIYIEAAWDEMKKLSGNIPTYLKEHIGVTEADMKKLQEMYLY</sequence>
<dbReference type="Gene3D" id="3.90.190.10">
    <property type="entry name" value="Protein tyrosine phosphatase superfamily"/>
    <property type="match status" value="1"/>
</dbReference>
<comment type="caution">
    <text evidence="2">The sequence shown here is derived from an EMBL/GenBank/DDBJ whole genome shotgun (WGS) entry which is preliminary data.</text>
</comment>
<keyword evidence="3" id="KW-1185">Reference proteome</keyword>
<dbReference type="InterPro" id="IPR029021">
    <property type="entry name" value="Prot-tyrosine_phosphatase-like"/>
</dbReference>
<dbReference type="SUPFAM" id="SSF52799">
    <property type="entry name" value="(Phosphotyrosine protein) phosphatases II"/>
    <property type="match status" value="1"/>
</dbReference>
<dbReference type="GO" id="GO:0004725">
    <property type="term" value="F:protein tyrosine phosphatase activity"/>
    <property type="evidence" value="ECO:0007669"/>
    <property type="project" value="UniProtKB-EC"/>
</dbReference>
<name>A0ABU0E749_9FIRM</name>
<proteinExistence type="inferred from homology"/>
<dbReference type="EC" id="3.1.3.48" evidence="2"/>
<dbReference type="PANTHER" id="PTHR31126:SF1">
    <property type="entry name" value="TYROSINE SPECIFIC PROTEIN PHOSPHATASES DOMAIN-CONTAINING PROTEIN"/>
    <property type="match status" value="1"/>
</dbReference>
<dbReference type="InterPro" id="IPR026893">
    <property type="entry name" value="Tyr/Ser_Pase_IphP-type"/>
</dbReference>
<gene>
    <name evidence="2" type="ORF">J2S15_003054</name>
</gene>
<protein>
    <submittedName>
        <fullName evidence="2">Protein-tyrosine phosphatase</fullName>
        <ecNumber evidence="2">3.1.3.48</ecNumber>
    </submittedName>
</protein>
<organism evidence="2 3">
    <name type="scientific">Breznakia pachnodae</name>
    <dbReference type="NCBI Taxonomy" id="265178"/>
    <lineage>
        <taxon>Bacteria</taxon>
        <taxon>Bacillati</taxon>
        <taxon>Bacillota</taxon>
        <taxon>Erysipelotrichia</taxon>
        <taxon>Erysipelotrichales</taxon>
        <taxon>Erysipelotrichaceae</taxon>
        <taxon>Breznakia</taxon>
    </lineage>
</organism>
<keyword evidence="2" id="KW-0378">Hydrolase</keyword>
<evidence type="ECO:0000256" key="1">
    <source>
        <dbReference type="ARBA" id="ARBA00009580"/>
    </source>
</evidence>
<dbReference type="Proteomes" id="UP001230220">
    <property type="component" value="Unassembled WGS sequence"/>
</dbReference>
<reference evidence="2 3" key="1">
    <citation type="submission" date="2023-07" db="EMBL/GenBank/DDBJ databases">
        <title>Genomic Encyclopedia of Type Strains, Phase IV (KMG-IV): sequencing the most valuable type-strain genomes for metagenomic binning, comparative biology and taxonomic classification.</title>
        <authorList>
            <person name="Goeker M."/>
        </authorList>
    </citation>
    <scope>NUCLEOTIDE SEQUENCE [LARGE SCALE GENOMIC DNA]</scope>
    <source>
        <strain evidence="2 3">DSM 16784</strain>
    </source>
</reference>